<dbReference type="Proteomes" id="UP000256913">
    <property type="component" value="Unassembled WGS sequence"/>
</dbReference>
<dbReference type="Gene3D" id="1.20.1050.10">
    <property type="match status" value="1"/>
</dbReference>
<proteinExistence type="predicted"/>
<protein>
    <submittedName>
        <fullName evidence="2">Putative glutathione S-transferase</fullName>
    </submittedName>
</protein>
<evidence type="ECO:0000259" key="1">
    <source>
        <dbReference type="PROSITE" id="PS50405"/>
    </source>
</evidence>
<dbReference type="PANTHER" id="PTHR32419">
    <property type="entry name" value="GLUTATHIONYL-HYDROQUINONE REDUCTASE"/>
    <property type="match status" value="1"/>
</dbReference>
<organism evidence="2 3">
    <name type="scientific">Asanoa ferruginea</name>
    <dbReference type="NCBI Taxonomy" id="53367"/>
    <lineage>
        <taxon>Bacteria</taxon>
        <taxon>Bacillati</taxon>
        <taxon>Actinomycetota</taxon>
        <taxon>Actinomycetes</taxon>
        <taxon>Micromonosporales</taxon>
        <taxon>Micromonosporaceae</taxon>
        <taxon>Asanoa</taxon>
    </lineage>
</organism>
<dbReference type="InterPro" id="IPR036249">
    <property type="entry name" value="Thioredoxin-like_sf"/>
</dbReference>
<evidence type="ECO:0000313" key="2">
    <source>
        <dbReference type="EMBL" id="REF99118.1"/>
    </source>
</evidence>
<evidence type="ECO:0000313" key="3">
    <source>
        <dbReference type="Proteomes" id="UP000256913"/>
    </source>
</evidence>
<dbReference type="Pfam" id="PF13410">
    <property type="entry name" value="GST_C_2"/>
    <property type="match status" value="1"/>
</dbReference>
<dbReference type="InterPro" id="IPR016639">
    <property type="entry name" value="GST_Omega/GSH"/>
</dbReference>
<dbReference type="EMBL" id="QUMQ01000001">
    <property type="protein sequence ID" value="REF99118.1"/>
    <property type="molecule type" value="Genomic_DNA"/>
</dbReference>
<dbReference type="SUPFAM" id="SSF52833">
    <property type="entry name" value="Thioredoxin-like"/>
    <property type="match status" value="1"/>
</dbReference>
<dbReference type="OrthoDB" id="9769158at2"/>
<keyword evidence="2" id="KW-0808">Transferase</keyword>
<dbReference type="PROSITE" id="PS50405">
    <property type="entry name" value="GST_CTER"/>
    <property type="match status" value="1"/>
</dbReference>
<name>A0A3D9ZP15_9ACTN</name>
<dbReference type="GO" id="GO:0004364">
    <property type="term" value="F:glutathione transferase activity"/>
    <property type="evidence" value="ECO:0007669"/>
    <property type="project" value="InterPro"/>
</dbReference>
<dbReference type="Gene3D" id="3.40.30.10">
    <property type="entry name" value="Glutaredoxin"/>
    <property type="match status" value="1"/>
</dbReference>
<keyword evidence="3" id="KW-1185">Reference proteome</keyword>
<reference evidence="2 3" key="1">
    <citation type="submission" date="2018-08" db="EMBL/GenBank/DDBJ databases">
        <title>Sequencing the genomes of 1000 actinobacteria strains.</title>
        <authorList>
            <person name="Klenk H.-P."/>
        </authorList>
    </citation>
    <scope>NUCLEOTIDE SEQUENCE [LARGE SCALE GENOMIC DNA]</scope>
    <source>
        <strain evidence="2 3">DSM 44099</strain>
    </source>
</reference>
<dbReference type="InterPro" id="IPR010987">
    <property type="entry name" value="Glutathione-S-Trfase_C-like"/>
</dbReference>
<dbReference type="AlphaFoldDB" id="A0A3D9ZP15"/>
<dbReference type="PANTHER" id="PTHR32419:SF6">
    <property type="entry name" value="GLUTATHIONE S-TRANSFERASE OMEGA-LIKE 1-RELATED"/>
    <property type="match status" value="1"/>
</dbReference>
<dbReference type="SUPFAM" id="SSF47616">
    <property type="entry name" value="GST C-terminal domain-like"/>
    <property type="match status" value="1"/>
</dbReference>
<dbReference type="RefSeq" id="WP_116070325.1">
    <property type="nucleotide sequence ID" value="NZ_BONB01000050.1"/>
</dbReference>
<accession>A0A3D9ZP15</accession>
<dbReference type="InterPro" id="IPR036282">
    <property type="entry name" value="Glutathione-S-Trfase_C_sf"/>
</dbReference>
<feature type="domain" description="GST C-terminal" evidence="1">
    <location>
        <begin position="145"/>
        <end position="280"/>
    </location>
</feature>
<dbReference type="GO" id="GO:0005737">
    <property type="term" value="C:cytoplasm"/>
    <property type="evidence" value="ECO:0007669"/>
    <property type="project" value="TreeGrafter"/>
</dbReference>
<sequence length="288" mass="31565">MALPLASPVDVATYGHYSFDTSGTRYRFTGRIAADGPFPPEPGRYHVYAGWFCPWSQRITITLALTGLTGTVSVSYVDNARDGRGWAFRERYGPDPVNGFTLLREAYQATEPGFAGLVSVPALWDREKRQLVSNAYPTIELDLATRFGRPVVDVYPAGQRPEIDALDEWIGPSVNHGVGAAATAGPEGARARAGLLDAFARLDERLAGQPFLVGDAVTLADIRLWVTLVRYDVGPNAQRAIHPGLHEFPHLWAYARRLYTIPAFRDTTDFSSFALPGVELPDWTAVSA</sequence>
<comment type="caution">
    <text evidence="2">The sequence shown here is derived from an EMBL/GenBank/DDBJ whole genome shotgun (WGS) entry which is preliminary data.</text>
</comment>
<gene>
    <name evidence="2" type="ORF">DFJ67_5145</name>
</gene>